<sequence length="159" mass="16890">MSSPAMPAAMQQLWRPLLIRDCWPPSAHGLRVKLPGDFHKPSASGAASSLGCCGSRRAVRDARAHFGPLKQGGSFAFGANQDSSGLMMRLWERWLVAFNDAIARNRGHSDHATAAHGVTQPVTGAPGSPDELSTLHERFYPPVNATTPALSPSALVLVA</sequence>
<dbReference type="Proteomes" id="UP001465668">
    <property type="component" value="Unassembled WGS sequence"/>
</dbReference>
<gene>
    <name evidence="1" type="ORF">SCAR479_02541</name>
</gene>
<dbReference type="EMBL" id="JARVKM010000006">
    <property type="protein sequence ID" value="KAK9780426.1"/>
    <property type="molecule type" value="Genomic_DNA"/>
</dbReference>
<proteinExistence type="predicted"/>
<accession>A0ABR2Y2X2</accession>
<reference evidence="1 2" key="1">
    <citation type="submission" date="2024-02" db="EMBL/GenBank/DDBJ databases">
        <title>First draft genome assembly of two strains of Seiridium cardinale.</title>
        <authorList>
            <person name="Emiliani G."/>
            <person name="Scali E."/>
        </authorList>
    </citation>
    <scope>NUCLEOTIDE SEQUENCE [LARGE SCALE GENOMIC DNA]</scope>
    <source>
        <strain evidence="1 2">BM-138-000479</strain>
    </source>
</reference>
<comment type="caution">
    <text evidence="1">The sequence shown here is derived from an EMBL/GenBank/DDBJ whole genome shotgun (WGS) entry which is preliminary data.</text>
</comment>
<name>A0ABR2Y2X2_9PEZI</name>
<evidence type="ECO:0000313" key="1">
    <source>
        <dbReference type="EMBL" id="KAK9780426.1"/>
    </source>
</evidence>
<keyword evidence="2" id="KW-1185">Reference proteome</keyword>
<evidence type="ECO:0000313" key="2">
    <source>
        <dbReference type="Proteomes" id="UP001465668"/>
    </source>
</evidence>
<protein>
    <submittedName>
        <fullName evidence="1">Uncharacterized protein</fullName>
    </submittedName>
</protein>
<organism evidence="1 2">
    <name type="scientific">Seiridium cardinale</name>
    <dbReference type="NCBI Taxonomy" id="138064"/>
    <lineage>
        <taxon>Eukaryota</taxon>
        <taxon>Fungi</taxon>
        <taxon>Dikarya</taxon>
        <taxon>Ascomycota</taxon>
        <taxon>Pezizomycotina</taxon>
        <taxon>Sordariomycetes</taxon>
        <taxon>Xylariomycetidae</taxon>
        <taxon>Amphisphaeriales</taxon>
        <taxon>Sporocadaceae</taxon>
        <taxon>Seiridium</taxon>
    </lineage>
</organism>